<dbReference type="EMBL" id="SGVY01000013">
    <property type="protein sequence ID" value="TFH82463.1"/>
    <property type="molecule type" value="Genomic_DNA"/>
</dbReference>
<comment type="caution">
    <text evidence="1">The sequence shown here is derived from an EMBL/GenBank/DDBJ whole genome shotgun (WGS) entry which is preliminary data.</text>
</comment>
<organism evidence="1 2">
    <name type="scientific">Segatella hominis</name>
    <dbReference type="NCBI Taxonomy" id="2518605"/>
    <lineage>
        <taxon>Bacteria</taxon>
        <taxon>Pseudomonadati</taxon>
        <taxon>Bacteroidota</taxon>
        <taxon>Bacteroidia</taxon>
        <taxon>Bacteroidales</taxon>
        <taxon>Prevotellaceae</taxon>
        <taxon>Segatella</taxon>
    </lineage>
</organism>
<dbReference type="OrthoDB" id="885654at2"/>
<dbReference type="RefSeq" id="WP_134843229.1">
    <property type="nucleotide sequence ID" value="NZ_SGVY01000013.1"/>
</dbReference>
<evidence type="ECO:0000313" key="2">
    <source>
        <dbReference type="Proteomes" id="UP000297872"/>
    </source>
</evidence>
<dbReference type="Proteomes" id="UP000297872">
    <property type="component" value="Unassembled WGS sequence"/>
</dbReference>
<reference evidence="1 2" key="1">
    <citation type="submission" date="2019-02" db="EMBL/GenBank/DDBJ databases">
        <title>Draft Genome Sequence of the Prevotella sp. BCRC 81118, Isolated from Human Feces.</title>
        <authorList>
            <person name="Huang C.-H."/>
        </authorList>
    </citation>
    <scope>NUCLEOTIDE SEQUENCE [LARGE SCALE GENOMIC DNA]</scope>
    <source>
        <strain evidence="1 2">BCRC 81118</strain>
    </source>
</reference>
<evidence type="ECO:0000313" key="1">
    <source>
        <dbReference type="EMBL" id="TFH82463.1"/>
    </source>
</evidence>
<name>A0A4Y8VQ64_9BACT</name>
<sequence length="111" mass="12190">MAKIQEQKVYDGGVTAEQVKIWKGQHRKVARIEVEDGDEKHVGYFKRPSMETMAASTKVAKTDEVKAGGILFDGCWLGGSEFMRTDPVLFVPTMAQLNNIMLGASASLKNA</sequence>
<protein>
    <submittedName>
        <fullName evidence="1">Uncharacterized protein</fullName>
    </submittedName>
</protein>
<accession>A0A4Y8VQ64</accession>
<dbReference type="AlphaFoldDB" id="A0A4Y8VQ64"/>
<proteinExistence type="predicted"/>
<keyword evidence="2" id="KW-1185">Reference proteome</keyword>
<gene>
    <name evidence="1" type="ORF">EXN75_06660</name>
</gene>
<dbReference type="GeneID" id="302994971"/>